<dbReference type="EMBL" id="JACQPB010000031">
    <property type="protein sequence ID" value="MBI4210351.1"/>
    <property type="molecule type" value="Genomic_DNA"/>
</dbReference>
<dbReference type="SUPFAM" id="SSF52540">
    <property type="entry name" value="P-loop containing nucleoside triphosphate hydrolases"/>
    <property type="match status" value="1"/>
</dbReference>
<protein>
    <submittedName>
        <fullName evidence="3">ATP-binding protein</fullName>
    </submittedName>
</protein>
<dbReference type="AlphaFoldDB" id="A0A8T3YNC9"/>
<dbReference type="GO" id="GO:0005524">
    <property type="term" value="F:ATP binding"/>
    <property type="evidence" value="ECO:0007669"/>
    <property type="project" value="UniProtKB-KW"/>
</dbReference>
<dbReference type="PANTHER" id="PTHR33295">
    <property type="entry name" value="ATPASE"/>
    <property type="match status" value="1"/>
</dbReference>
<gene>
    <name evidence="3" type="ORF">HY544_02485</name>
</gene>
<dbReference type="Proteomes" id="UP000732298">
    <property type="component" value="Unassembled WGS sequence"/>
</dbReference>
<feature type="domain" description="DUF4143" evidence="2">
    <location>
        <begin position="282"/>
        <end position="449"/>
    </location>
</feature>
<dbReference type="InterPro" id="IPR027417">
    <property type="entry name" value="P-loop_NTPase"/>
</dbReference>
<keyword evidence="3" id="KW-0547">Nucleotide-binding</keyword>
<accession>A0A8T3YNC9</accession>
<dbReference type="InterPro" id="IPR041682">
    <property type="entry name" value="AAA_14"/>
</dbReference>
<proteinExistence type="predicted"/>
<keyword evidence="3" id="KW-0067">ATP-binding</keyword>
<reference evidence="3" key="1">
    <citation type="submission" date="2020-07" db="EMBL/GenBank/DDBJ databases">
        <title>Huge and variable diversity of episymbiotic CPR bacteria and DPANN archaea in groundwater ecosystems.</title>
        <authorList>
            <person name="He C.Y."/>
            <person name="Keren R."/>
            <person name="Whittaker M."/>
            <person name="Farag I.F."/>
            <person name="Doudna J."/>
            <person name="Cate J.H.D."/>
            <person name="Banfield J.F."/>
        </authorList>
    </citation>
    <scope>NUCLEOTIDE SEQUENCE</scope>
    <source>
        <strain evidence="3">NC_groundwater_1296_Ag_S-0.2um_52_80</strain>
    </source>
</reference>
<name>A0A8T3YNC9_9ARCH</name>
<evidence type="ECO:0000259" key="2">
    <source>
        <dbReference type="Pfam" id="PF13635"/>
    </source>
</evidence>
<evidence type="ECO:0000313" key="3">
    <source>
        <dbReference type="EMBL" id="MBI4210351.1"/>
    </source>
</evidence>
<dbReference type="Pfam" id="PF13635">
    <property type="entry name" value="DUF4143"/>
    <property type="match status" value="1"/>
</dbReference>
<evidence type="ECO:0000259" key="1">
    <source>
        <dbReference type="Pfam" id="PF13173"/>
    </source>
</evidence>
<feature type="domain" description="AAA" evidence="1">
    <location>
        <begin position="52"/>
        <end position="187"/>
    </location>
</feature>
<dbReference type="PANTHER" id="PTHR33295:SF18">
    <property type="entry name" value="AAA+ ATPASE DOMAIN-CONTAINING PROTEIN"/>
    <property type="match status" value="1"/>
</dbReference>
<sequence length="493" mass="57017">MINFSELTKQNPWWENPASIDADPKIRDFEEAPLKWRPRIRKYIDLEKDVLYSLRGPRQVGKTTFVKLTIREELKKRNPVDIFYYTCDLVSGPVELKEIIEQFLDWSLRQSTGRKLICLDEVTRVSNWENAYKQVVDLRSLKGITYVLTGSSSWDLKHGVERLPGRKGESLVQQNHKILLPLKFAEYVELRSPAVHKAIEKLKLNDNSVRTTAFFDLMRDKSKGWIYPLLPFKKEIDSLFQEYLLTGGVMTAANQYYSKKEISNTTYELYLQMFFGDLARLKREESTAKKVLSSVLRHPQSHVGWQRISTETGLPSVITIQNYADVLQNLFVLNVYSAFDQNKRQPKHRSEKKLQIPNPFFFHAFRGYIENPAGDYFREAKSFLLRNEGVAALAEFITGDHMARMAYNHRPSDLFDQSNSVFYVKNAAGETIDFIIRLPGGFVPVEVKYQNSISSSDYRNLKKFNRGILATKETLNLEGAYPAIPVPLLLLFV</sequence>
<dbReference type="Pfam" id="PF13173">
    <property type="entry name" value="AAA_14"/>
    <property type="match status" value="1"/>
</dbReference>
<evidence type="ECO:0000313" key="4">
    <source>
        <dbReference type="Proteomes" id="UP000732298"/>
    </source>
</evidence>
<dbReference type="InterPro" id="IPR025420">
    <property type="entry name" value="DUF4143"/>
</dbReference>
<organism evidence="3 4">
    <name type="scientific">Candidatus Iainarchaeum sp</name>
    <dbReference type="NCBI Taxonomy" id="3101447"/>
    <lineage>
        <taxon>Archaea</taxon>
        <taxon>Candidatus Iainarchaeota</taxon>
        <taxon>Candidatus Iainarchaeia</taxon>
        <taxon>Candidatus Iainarchaeales</taxon>
        <taxon>Candidatus Iainarchaeaceae</taxon>
        <taxon>Candidatus Iainarchaeum</taxon>
    </lineage>
</organism>
<comment type="caution">
    <text evidence="3">The sequence shown here is derived from an EMBL/GenBank/DDBJ whole genome shotgun (WGS) entry which is preliminary data.</text>
</comment>